<dbReference type="PANTHER" id="PTHR44147:SF2">
    <property type="entry name" value="DEHYDROGENASE_REDUCTASE SDR FAMILY MEMBER 1"/>
    <property type="match status" value="1"/>
</dbReference>
<dbReference type="EMBL" id="HBKP01024657">
    <property type="protein sequence ID" value="CAE2240008.1"/>
    <property type="molecule type" value="Transcribed_RNA"/>
</dbReference>
<dbReference type="Gene3D" id="3.40.50.720">
    <property type="entry name" value="NAD(P)-binding Rossmann-like Domain"/>
    <property type="match status" value="1"/>
</dbReference>
<reference evidence="1" key="1">
    <citation type="submission" date="2021-01" db="EMBL/GenBank/DDBJ databases">
        <authorList>
            <person name="Corre E."/>
            <person name="Pelletier E."/>
            <person name="Niang G."/>
            <person name="Scheremetjew M."/>
            <person name="Finn R."/>
            <person name="Kale V."/>
            <person name="Holt S."/>
            <person name="Cochrane G."/>
            <person name="Meng A."/>
            <person name="Brown T."/>
            <person name="Cohen L."/>
        </authorList>
    </citation>
    <scope>NUCLEOTIDE SEQUENCE</scope>
    <source>
        <strain evidence="1">DIVA3 518/3/11/1/6</strain>
    </source>
</reference>
<gene>
    <name evidence="1" type="ORF">VSP0166_LOCUS17186</name>
</gene>
<dbReference type="SUPFAM" id="SSF51735">
    <property type="entry name" value="NAD(P)-binding Rossmann-fold domains"/>
    <property type="match status" value="1"/>
</dbReference>
<accession>A0A7S4IUB1</accession>
<sequence>MALSGQVALVTGASRGVGKGIAIALAKEGALVYMTARSYEENQVEKRLPGSLLSVEHEIKELGGNCRCIQCDHTDDEQTKKVFETIEKEQGKLHILVNNAFAIPKPASEFFHKPFYTQPIHFFDTVTQVGLRNHYVCAVLASKMLIESKGMIINISSAGGQTHLFNTCYGVTKCALDRMAVDMAIDLKPQEVFCISLWPGMVKTERMIMGAALMGGIDKVNEEGESPEFVGRVIAALGSDSDRMSRTGKIWTTRKLASEYNVTDINGKQWPVDEDSEPQNFVKSS</sequence>
<dbReference type="Pfam" id="PF00106">
    <property type="entry name" value="adh_short"/>
    <property type="match status" value="1"/>
</dbReference>
<dbReference type="PRINTS" id="PR00081">
    <property type="entry name" value="GDHRDH"/>
</dbReference>
<dbReference type="InterPro" id="IPR036291">
    <property type="entry name" value="NAD(P)-bd_dom_sf"/>
</dbReference>
<dbReference type="PANTHER" id="PTHR44147">
    <property type="entry name" value="DEHYDROGENASE/REDUCTASE SDR FAMILY MEMBER 1"/>
    <property type="match status" value="1"/>
</dbReference>
<protein>
    <submittedName>
        <fullName evidence="1">Uncharacterized protein</fullName>
    </submittedName>
</protein>
<dbReference type="InterPro" id="IPR002347">
    <property type="entry name" value="SDR_fam"/>
</dbReference>
<evidence type="ECO:0000313" key="1">
    <source>
        <dbReference type="EMBL" id="CAE2240008.1"/>
    </source>
</evidence>
<proteinExistence type="predicted"/>
<organism evidence="1">
    <name type="scientific">Vannella robusta</name>
    <dbReference type="NCBI Taxonomy" id="1487602"/>
    <lineage>
        <taxon>Eukaryota</taxon>
        <taxon>Amoebozoa</taxon>
        <taxon>Discosea</taxon>
        <taxon>Flabellinia</taxon>
        <taxon>Vannellidae</taxon>
        <taxon>Vannella</taxon>
    </lineage>
</organism>
<dbReference type="AlphaFoldDB" id="A0A7S4IUB1"/>
<name>A0A7S4IUB1_9EUKA</name>